<protein>
    <recommendedName>
        <fullName evidence="1">Peptidase S9 prolyl oligopeptidase catalytic domain-containing protein</fullName>
    </recommendedName>
</protein>
<dbReference type="Proteomes" id="UP001172673">
    <property type="component" value="Unassembled WGS sequence"/>
</dbReference>
<dbReference type="GO" id="GO:0006508">
    <property type="term" value="P:proteolysis"/>
    <property type="evidence" value="ECO:0007669"/>
    <property type="project" value="InterPro"/>
</dbReference>
<sequence length="280" mass="31202">MYIRSDKCMQKPEEPRSMPGFFTETGEHAVAVVDCRSEDLVKAVKDCKAAGESGAGLLAILLGSTNHDTRFDVGDYLQMRSTIQGVIAYSAGPLDHERFPAVRDRWRDSLHRSLIPSRYKRSDRSRWLAPLELGAILASSLEVMDDSRAPPFFLAHGTSDVDMPLCESRRFAQVLMKSRVPVVWKPIAGVGHLFQYGKFSELDLQKATYRFVRNVSDGKIPVGSLDLEGGAGYDYPRGVCRCLHCRDITTATPERSPPRGRRRVLGIAATIGLRTMMTVR</sequence>
<dbReference type="AlphaFoldDB" id="A0AA38X8G1"/>
<accession>A0AA38X8G1</accession>
<evidence type="ECO:0000259" key="1">
    <source>
        <dbReference type="Pfam" id="PF00326"/>
    </source>
</evidence>
<name>A0AA38X8G1_9EURO</name>
<proteinExistence type="predicted"/>
<keyword evidence="3" id="KW-1185">Reference proteome</keyword>
<dbReference type="Pfam" id="PF00326">
    <property type="entry name" value="Peptidase_S9"/>
    <property type="match status" value="1"/>
</dbReference>
<dbReference type="InterPro" id="IPR029058">
    <property type="entry name" value="AB_hydrolase_fold"/>
</dbReference>
<evidence type="ECO:0000313" key="2">
    <source>
        <dbReference type="EMBL" id="KAJ9608725.1"/>
    </source>
</evidence>
<dbReference type="SUPFAM" id="SSF53474">
    <property type="entry name" value="alpha/beta-Hydrolases"/>
    <property type="match status" value="1"/>
</dbReference>
<gene>
    <name evidence="2" type="ORF">H2200_006496</name>
</gene>
<dbReference type="GO" id="GO:0008236">
    <property type="term" value="F:serine-type peptidase activity"/>
    <property type="evidence" value="ECO:0007669"/>
    <property type="project" value="InterPro"/>
</dbReference>
<evidence type="ECO:0000313" key="3">
    <source>
        <dbReference type="Proteomes" id="UP001172673"/>
    </source>
</evidence>
<feature type="domain" description="Peptidase S9 prolyl oligopeptidase catalytic" evidence="1">
    <location>
        <begin position="144"/>
        <end position="216"/>
    </location>
</feature>
<organism evidence="2 3">
    <name type="scientific">Cladophialophora chaetospira</name>
    <dbReference type="NCBI Taxonomy" id="386627"/>
    <lineage>
        <taxon>Eukaryota</taxon>
        <taxon>Fungi</taxon>
        <taxon>Dikarya</taxon>
        <taxon>Ascomycota</taxon>
        <taxon>Pezizomycotina</taxon>
        <taxon>Eurotiomycetes</taxon>
        <taxon>Chaetothyriomycetidae</taxon>
        <taxon>Chaetothyriales</taxon>
        <taxon>Herpotrichiellaceae</taxon>
        <taxon>Cladophialophora</taxon>
    </lineage>
</organism>
<dbReference type="InterPro" id="IPR001375">
    <property type="entry name" value="Peptidase_S9_cat"/>
</dbReference>
<comment type="caution">
    <text evidence="2">The sequence shown here is derived from an EMBL/GenBank/DDBJ whole genome shotgun (WGS) entry which is preliminary data.</text>
</comment>
<reference evidence="2" key="1">
    <citation type="submission" date="2022-10" db="EMBL/GenBank/DDBJ databases">
        <title>Culturing micro-colonial fungi from biological soil crusts in the Mojave desert and describing Neophaeococcomyces mojavensis, and introducing the new genera and species Taxawa tesnikishii.</title>
        <authorList>
            <person name="Kurbessoian T."/>
            <person name="Stajich J.E."/>
        </authorList>
    </citation>
    <scope>NUCLEOTIDE SEQUENCE</scope>
    <source>
        <strain evidence="2">TK_41</strain>
    </source>
</reference>
<dbReference type="EMBL" id="JAPDRK010000009">
    <property type="protein sequence ID" value="KAJ9608725.1"/>
    <property type="molecule type" value="Genomic_DNA"/>
</dbReference>
<dbReference type="Gene3D" id="3.40.50.1820">
    <property type="entry name" value="alpha/beta hydrolase"/>
    <property type="match status" value="1"/>
</dbReference>